<dbReference type="AlphaFoldDB" id="A0A517T5C7"/>
<sequence length="58" mass="6401">MSKKLGKHVLSTITGGKLVQSHETPKNKGLQHPQNDKSGEGGILIRRLHNLIEINVLH</sequence>
<evidence type="ECO:0000313" key="2">
    <source>
        <dbReference type="EMBL" id="QDT63585.1"/>
    </source>
</evidence>
<feature type="region of interest" description="Disordered" evidence="1">
    <location>
        <begin position="1"/>
        <end position="41"/>
    </location>
</feature>
<gene>
    <name evidence="2" type="ORF">V22_08090</name>
</gene>
<dbReference type="KEGG" id="chya:V22_08090"/>
<proteinExistence type="predicted"/>
<evidence type="ECO:0000256" key="1">
    <source>
        <dbReference type="SAM" id="MobiDB-lite"/>
    </source>
</evidence>
<dbReference type="EMBL" id="CP036316">
    <property type="protein sequence ID" value="QDT63585.1"/>
    <property type="molecule type" value="Genomic_DNA"/>
</dbReference>
<dbReference type="RefSeq" id="WP_197439925.1">
    <property type="nucleotide sequence ID" value="NZ_CP036316.1"/>
</dbReference>
<name>A0A517T5C7_9PLAN</name>
<reference evidence="2 3" key="1">
    <citation type="submission" date="2019-02" db="EMBL/GenBank/DDBJ databases">
        <title>Deep-cultivation of Planctomycetes and their phenomic and genomic characterization uncovers novel biology.</title>
        <authorList>
            <person name="Wiegand S."/>
            <person name="Jogler M."/>
            <person name="Boedeker C."/>
            <person name="Pinto D."/>
            <person name="Vollmers J."/>
            <person name="Rivas-Marin E."/>
            <person name="Kohn T."/>
            <person name="Peeters S.H."/>
            <person name="Heuer A."/>
            <person name="Rast P."/>
            <person name="Oberbeckmann S."/>
            <person name="Bunk B."/>
            <person name="Jeske O."/>
            <person name="Meyerdierks A."/>
            <person name="Storesund J.E."/>
            <person name="Kallscheuer N."/>
            <person name="Luecker S."/>
            <person name="Lage O.M."/>
            <person name="Pohl T."/>
            <person name="Merkel B.J."/>
            <person name="Hornburger P."/>
            <person name="Mueller R.-W."/>
            <person name="Bruemmer F."/>
            <person name="Labrenz M."/>
            <person name="Spormann A.M."/>
            <person name="Op den Camp H."/>
            <person name="Overmann J."/>
            <person name="Amann R."/>
            <person name="Jetten M.S.M."/>
            <person name="Mascher T."/>
            <person name="Medema M.H."/>
            <person name="Devos D.P."/>
            <person name="Kaster A.-K."/>
            <person name="Ovreas L."/>
            <person name="Rohde M."/>
            <person name="Galperin M.Y."/>
            <person name="Jogler C."/>
        </authorList>
    </citation>
    <scope>NUCLEOTIDE SEQUENCE [LARGE SCALE GENOMIC DNA]</scope>
    <source>
        <strain evidence="2 3">V22</strain>
    </source>
</reference>
<protein>
    <submittedName>
        <fullName evidence="2">Uncharacterized protein</fullName>
    </submittedName>
</protein>
<keyword evidence="3" id="KW-1185">Reference proteome</keyword>
<evidence type="ECO:0000313" key="3">
    <source>
        <dbReference type="Proteomes" id="UP000319976"/>
    </source>
</evidence>
<organism evidence="2 3">
    <name type="scientific">Calycomorphotria hydatis</name>
    <dbReference type="NCBI Taxonomy" id="2528027"/>
    <lineage>
        <taxon>Bacteria</taxon>
        <taxon>Pseudomonadati</taxon>
        <taxon>Planctomycetota</taxon>
        <taxon>Planctomycetia</taxon>
        <taxon>Planctomycetales</taxon>
        <taxon>Planctomycetaceae</taxon>
        <taxon>Calycomorphotria</taxon>
    </lineage>
</organism>
<accession>A0A517T5C7</accession>
<dbReference type="Proteomes" id="UP000319976">
    <property type="component" value="Chromosome"/>
</dbReference>